<feature type="compositionally biased region" description="Basic and acidic residues" evidence="1">
    <location>
        <begin position="284"/>
        <end position="297"/>
    </location>
</feature>
<dbReference type="AlphaFoldDB" id="A0A8H4F0C0"/>
<dbReference type="Proteomes" id="UP000469890">
    <property type="component" value="Unassembled WGS sequence"/>
</dbReference>
<name>A0A8H4F0C0_MUCCL</name>
<feature type="compositionally biased region" description="Acidic residues" evidence="1">
    <location>
        <begin position="324"/>
        <end position="339"/>
    </location>
</feature>
<proteinExistence type="predicted"/>
<feature type="region of interest" description="Disordered" evidence="1">
    <location>
        <begin position="201"/>
        <end position="243"/>
    </location>
</feature>
<protein>
    <submittedName>
        <fullName evidence="2">Uncharacterized protein</fullName>
    </submittedName>
</protein>
<evidence type="ECO:0000313" key="2">
    <source>
        <dbReference type="EMBL" id="KAF1801347.1"/>
    </source>
</evidence>
<accession>A0A8H4F0C0</accession>
<feature type="compositionally biased region" description="Low complexity" evidence="1">
    <location>
        <begin position="201"/>
        <end position="234"/>
    </location>
</feature>
<feature type="region of interest" description="Disordered" evidence="1">
    <location>
        <begin position="270"/>
        <end position="339"/>
    </location>
</feature>
<comment type="caution">
    <text evidence="2">The sequence shown here is derived from an EMBL/GenBank/DDBJ whole genome shotgun (WGS) entry which is preliminary data.</text>
</comment>
<organism evidence="2 3">
    <name type="scientific">Mucor circinelloides f. lusitanicus</name>
    <name type="common">Mucor racemosus var. lusitanicus</name>
    <dbReference type="NCBI Taxonomy" id="29924"/>
    <lineage>
        <taxon>Eukaryota</taxon>
        <taxon>Fungi</taxon>
        <taxon>Fungi incertae sedis</taxon>
        <taxon>Mucoromycota</taxon>
        <taxon>Mucoromycotina</taxon>
        <taxon>Mucoromycetes</taxon>
        <taxon>Mucorales</taxon>
        <taxon>Mucorineae</taxon>
        <taxon>Mucoraceae</taxon>
        <taxon>Mucor</taxon>
    </lineage>
</organism>
<gene>
    <name evidence="2" type="ORF">FB192DRAFT_1473826</name>
</gene>
<dbReference type="EMBL" id="JAAECE010000005">
    <property type="protein sequence ID" value="KAF1801347.1"/>
    <property type="molecule type" value="Genomic_DNA"/>
</dbReference>
<evidence type="ECO:0000313" key="3">
    <source>
        <dbReference type="Proteomes" id="UP000469890"/>
    </source>
</evidence>
<reference evidence="2 3" key="1">
    <citation type="submission" date="2019-09" db="EMBL/GenBank/DDBJ databases">
        <authorList>
            <consortium name="DOE Joint Genome Institute"/>
            <person name="Mondo S.J."/>
            <person name="Navarro-Mendoza M.I."/>
            <person name="Perez-Arques C."/>
            <person name="Panchal S."/>
            <person name="Nicolas F.E."/>
            <person name="Ganguly P."/>
            <person name="Pangilinan J."/>
            <person name="Grigoriev I."/>
            <person name="Heitman J."/>
            <person name="Sanya K."/>
            <person name="Garre V."/>
        </authorList>
    </citation>
    <scope>NUCLEOTIDE SEQUENCE [LARGE SCALE GENOMIC DNA]</scope>
    <source>
        <strain evidence="2 3">MU402</strain>
    </source>
</reference>
<sequence length="339" mass="37796">MSSKKSYTLQVQTSVEQHWSTAMKLAQVTTSLLSAFENEGIQEVNQALESLRNLVESDDGYLDLSRDNQEEGYGQGDQQNVIQRSNQENAKRKDEEEGPSLLSKIASNDDVFAFWQGVDFDKDPIFNKARKMKSPSELATSSSPPLISFQKASYQQQQQQQHQHQQIPFYQHNYEHQHQPKMTLKQLIDVDEPLMQLAACPTSSSSASTTPATYSSSSNVDEESSVVSGRSSSSLGFENKPTNSRVAHLRTTASSLVSQIETWKLQHQTNVSQANLDSGVKKAARPDDNWTKPEKIPDIMTAQVSPWPIRKRPPGPRSAHPDAGDTESEGDDEQEEEGD</sequence>
<evidence type="ECO:0000256" key="1">
    <source>
        <dbReference type="SAM" id="MobiDB-lite"/>
    </source>
</evidence>